<accession>A0A8H6HKE1</accession>
<dbReference type="AlphaFoldDB" id="A0A8H6HKE1"/>
<evidence type="ECO:0000256" key="1">
    <source>
        <dbReference type="SAM" id="MobiDB-lite"/>
    </source>
</evidence>
<dbReference type="EMBL" id="JACGCI010000069">
    <property type="protein sequence ID" value="KAF6748639.1"/>
    <property type="molecule type" value="Genomic_DNA"/>
</dbReference>
<reference evidence="3 4" key="1">
    <citation type="submission" date="2020-07" db="EMBL/GenBank/DDBJ databases">
        <title>Comparative genomics of pyrophilous fungi reveals a link between fire events and developmental genes.</title>
        <authorList>
            <consortium name="DOE Joint Genome Institute"/>
            <person name="Steindorff A.S."/>
            <person name="Carver A."/>
            <person name="Calhoun S."/>
            <person name="Stillman K."/>
            <person name="Liu H."/>
            <person name="Lipzen A."/>
            <person name="Pangilinan J."/>
            <person name="Labutti K."/>
            <person name="Bruns T.D."/>
            <person name="Grigoriev I.V."/>
        </authorList>
    </citation>
    <scope>NUCLEOTIDE SEQUENCE [LARGE SCALE GENOMIC DNA]</scope>
    <source>
        <strain evidence="3 4">CBS 144469</strain>
    </source>
</reference>
<dbReference type="EMBL" id="JACGCI010000069">
    <property type="protein sequence ID" value="KAF6748644.1"/>
    <property type="molecule type" value="Genomic_DNA"/>
</dbReference>
<sequence>MRTVPGSNQRYNFYCATNPPVPLIAVSCGWLERSQLVAPSETGVRQKYITVIFHTQEWERTVGFIRTASGYPELSAQLARDALQFSTKPQSSRTPTSPGGDVPSKMFAKSTQTASSTVAGDNFSLANDATVPVYDARKVKSLDFHAALPNLSKTLPLYTGGEIPQGSFVMVGYTMTIYRANNGNWTLGCNIQWVILIGSPED</sequence>
<organism evidence="3 4">
    <name type="scientific">Ephemerocybe angulata</name>
    <dbReference type="NCBI Taxonomy" id="980116"/>
    <lineage>
        <taxon>Eukaryota</taxon>
        <taxon>Fungi</taxon>
        <taxon>Dikarya</taxon>
        <taxon>Basidiomycota</taxon>
        <taxon>Agaricomycotina</taxon>
        <taxon>Agaricomycetes</taxon>
        <taxon>Agaricomycetidae</taxon>
        <taxon>Agaricales</taxon>
        <taxon>Agaricineae</taxon>
        <taxon>Psathyrellaceae</taxon>
        <taxon>Ephemerocybe</taxon>
    </lineage>
</organism>
<dbReference type="OrthoDB" id="3067694at2759"/>
<name>A0A8H6HKE1_9AGAR</name>
<evidence type="ECO:0000313" key="4">
    <source>
        <dbReference type="Proteomes" id="UP000521943"/>
    </source>
</evidence>
<evidence type="ECO:0000313" key="3">
    <source>
        <dbReference type="EMBL" id="KAF6748644.1"/>
    </source>
</evidence>
<proteinExistence type="predicted"/>
<protein>
    <submittedName>
        <fullName evidence="3">Uncharacterized protein</fullName>
    </submittedName>
</protein>
<keyword evidence="4" id="KW-1185">Reference proteome</keyword>
<comment type="caution">
    <text evidence="3">The sequence shown here is derived from an EMBL/GenBank/DDBJ whole genome shotgun (WGS) entry which is preliminary data.</text>
</comment>
<evidence type="ECO:0000313" key="2">
    <source>
        <dbReference type="EMBL" id="KAF6748639.1"/>
    </source>
</evidence>
<feature type="compositionally biased region" description="Polar residues" evidence="1">
    <location>
        <begin position="85"/>
        <end position="97"/>
    </location>
</feature>
<dbReference type="PROSITE" id="PS51257">
    <property type="entry name" value="PROKAR_LIPOPROTEIN"/>
    <property type="match status" value="1"/>
</dbReference>
<feature type="region of interest" description="Disordered" evidence="1">
    <location>
        <begin position="85"/>
        <end position="104"/>
    </location>
</feature>
<gene>
    <name evidence="2" type="ORF">DFP72DRAFT_819871</name>
    <name evidence="3" type="ORF">DFP72DRAFT_819985</name>
</gene>
<dbReference type="Proteomes" id="UP000521943">
    <property type="component" value="Unassembled WGS sequence"/>
</dbReference>